<evidence type="ECO:0000313" key="13">
    <source>
        <dbReference type="Proteomes" id="UP000253772"/>
    </source>
</evidence>
<dbReference type="GO" id="GO:0034707">
    <property type="term" value="C:chloride channel complex"/>
    <property type="evidence" value="ECO:0007669"/>
    <property type="project" value="UniProtKB-KW"/>
</dbReference>
<evidence type="ECO:0000256" key="5">
    <source>
        <dbReference type="ARBA" id="ARBA00023065"/>
    </source>
</evidence>
<name>A0A132HSY9_9BURK</name>
<dbReference type="PRINTS" id="PR00762">
    <property type="entry name" value="CLCHANNEL"/>
</dbReference>
<keyword evidence="9" id="KW-0407">Ion channel</keyword>
<keyword evidence="7" id="KW-0869">Chloride channel</keyword>
<dbReference type="GO" id="GO:0005254">
    <property type="term" value="F:chloride channel activity"/>
    <property type="evidence" value="ECO:0007669"/>
    <property type="project" value="UniProtKB-KW"/>
</dbReference>
<reference evidence="12 13" key="1">
    <citation type="submission" date="2019-03" db="EMBL/GenBank/DDBJ databases">
        <title>Comparative insights into the high quality Complete genome sequence of highly metal resistant Cupriavidus metallidurans strain BS1 isolated from a gold-copper mine.</title>
        <authorList>
            <person name="Mazhar H.S."/>
            <person name="Rensing C."/>
        </authorList>
    </citation>
    <scope>NUCLEOTIDE SEQUENCE [LARGE SCALE GENOMIC DNA]</scope>
    <source>
        <strain evidence="12 13">BS1</strain>
    </source>
</reference>
<dbReference type="InterPro" id="IPR014743">
    <property type="entry name" value="Cl-channel_core"/>
</dbReference>
<dbReference type="SUPFAM" id="SSF81340">
    <property type="entry name" value="Clc chloride channel"/>
    <property type="match status" value="1"/>
</dbReference>
<feature type="transmembrane region" description="Helical" evidence="11">
    <location>
        <begin position="236"/>
        <end position="261"/>
    </location>
</feature>
<evidence type="ECO:0000256" key="8">
    <source>
        <dbReference type="ARBA" id="ARBA00023214"/>
    </source>
</evidence>
<evidence type="ECO:0000256" key="4">
    <source>
        <dbReference type="ARBA" id="ARBA00022989"/>
    </source>
</evidence>
<dbReference type="Pfam" id="PF00654">
    <property type="entry name" value="Voltage_CLC"/>
    <property type="match status" value="1"/>
</dbReference>
<feature type="transmembrane region" description="Helical" evidence="11">
    <location>
        <begin position="397"/>
        <end position="422"/>
    </location>
</feature>
<evidence type="ECO:0000256" key="11">
    <source>
        <dbReference type="SAM" id="Phobius"/>
    </source>
</evidence>
<feature type="transmembrane region" description="Helical" evidence="11">
    <location>
        <begin position="309"/>
        <end position="332"/>
    </location>
</feature>
<feature type="transmembrane region" description="Helical" evidence="11">
    <location>
        <begin position="442"/>
        <end position="466"/>
    </location>
</feature>
<evidence type="ECO:0000256" key="3">
    <source>
        <dbReference type="ARBA" id="ARBA00022692"/>
    </source>
</evidence>
<evidence type="ECO:0000256" key="2">
    <source>
        <dbReference type="ARBA" id="ARBA00022448"/>
    </source>
</evidence>
<feature type="transmembrane region" description="Helical" evidence="11">
    <location>
        <begin position="276"/>
        <end position="297"/>
    </location>
</feature>
<evidence type="ECO:0000256" key="9">
    <source>
        <dbReference type="ARBA" id="ARBA00023303"/>
    </source>
</evidence>
<evidence type="ECO:0000256" key="1">
    <source>
        <dbReference type="ARBA" id="ARBA00004141"/>
    </source>
</evidence>
<feature type="transmembrane region" description="Helical" evidence="11">
    <location>
        <begin position="126"/>
        <end position="146"/>
    </location>
</feature>
<dbReference type="Gene3D" id="1.10.3080.10">
    <property type="entry name" value="Clc chloride channel"/>
    <property type="match status" value="1"/>
</dbReference>
<comment type="subcellular location">
    <subcellularLocation>
        <location evidence="1">Membrane</location>
        <topology evidence="1">Multi-pass membrane protein</topology>
    </subcellularLocation>
</comment>
<feature type="transmembrane region" description="Helical" evidence="11">
    <location>
        <begin position="352"/>
        <end position="376"/>
    </location>
</feature>
<organism evidence="12 13">
    <name type="scientific">Cupriavidus metallidurans</name>
    <dbReference type="NCBI Taxonomy" id="119219"/>
    <lineage>
        <taxon>Bacteria</taxon>
        <taxon>Pseudomonadati</taxon>
        <taxon>Pseudomonadota</taxon>
        <taxon>Betaproteobacteria</taxon>
        <taxon>Burkholderiales</taxon>
        <taxon>Burkholderiaceae</taxon>
        <taxon>Cupriavidus</taxon>
    </lineage>
</organism>
<evidence type="ECO:0000313" key="12">
    <source>
        <dbReference type="EMBL" id="QBP11198.1"/>
    </source>
</evidence>
<dbReference type="EMBL" id="CP037900">
    <property type="protein sequence ID" value="QBP11198.1"/>
    <property type="molecule type" value="Genomic_DNA"/>
</dbReference>
<dbReference type="AlphaFoldDB" id="A0A132HSY9"/>
<dbReference type="Proteomes" id="UP000253772">
    <property type="component" value="Chromosome c1"/>
</dbReference>
<keyword evidence="8" id="KW-0868">Chloride</keyword>
<proteinExistence type="predicted"/>
<accession>A0A132HSY9</accession>
<feature type="compositionally biased region" description="Basic and acidic residues" evidence="10">
    <location>
        <begin position="51"/>
        <end position="66"/>
    </location>
</feature>
<sequence length="522" mass="54820">MPPAASVIFPRCQRSRIDAMTDSAEPPDSSNSSGPSDPAKATPPSGAGKPPDSESTPRRDQPDRLSKLRLHARSTAFRKTRQFGRISRTTIRYGAFMCGAGFVALFSIVFAYIAEVALNWNAKLTTATPWLAFVILPFGLAALRWLTIRLAPQARGSGIPQVIAAVTLPPAGVAQTVLVSFRQSMWKVLLTTGALLAGASVGREGPSVQVGAAAMLAWGRLCHEKLQFRIGFHPNALIAAGAAGGLAAAFNTPLAGVVFAIEELGRGTSVRWDRLVLSGVLTAGFLSLAVLGNNPYFSVKVPMLVLHDAWGPVLLCAVVNGVMGGLFAKLLIAGVPGLTPTSWRGWLNAHPVMVAFFCGLIVAALGWATAGATFGTGYEQASGLINGTPHSTIWFGLAKFVATVVSYFAGIPGGIFTPSLAIGAGIGDTVSHFLSGATEPRVLALVSMAAFLAAATQAPITASVIVMEMTRTQDLTIYLLAASLLASFLSRQFNPHPFYHHMGHAFRREAMSIGRKSASASA</sequence>
<dbReference type="CDD" id="cd01034">
    <property type="entry name" value="EriC_like"/>
    <property type="match status" value="1"/>
</dbReference>
<feature type="transmembrane region" description="Helical" evidence="11">
    <location>
        <begin position="91"/>
        <end position="114"/>
    </location>
</feature>
<evidence type="ECO:0000256" key="7">
    <source>
        <dbReference type="ARBA" id="ARBA00023173"/>
    </source>
</evidence>
<dbReference type="PANTHER" id="PTHR43427:SF6">
    <property type="entry name" value="CHLORIDE CHANNEL PROTEIN CLC-E"/>
    <property type="match status" value="1"/>
</dbReference>
<feature type="region of interest" description="Disordered" evidence="10">
    <location>
        <begin position="1"/>
        <end position="67"/>
    </location>
</feature>
<dbReference type="OrthoDB" id="9767361at2"/>
<keyword evidence="2" id="KW-0813">Transport</keyword>
<evidence type="ECO:0000256" key="10">
    <source>
        <dbReference type="SAM" id="MobiDB-lite"/>
    </source>
</evidence>
<dbReference type="PANTHER" id="PTHR43427">
    <property type="entry name" value="CHLORIDE CHANNEL PROTEIN CLC-E"/>
    <property type="match status" value="1"/>
</dbReference>
<gene>
    <name evidence="12" type="ORF">DDF84_016265</name>
</gene>
<feature type="compositionally biased region" description="Low complexity" evidence="10">
    <location>
        <begin position="26"/>
        <end position="38"/>
    </location>
</feature>
<evidence type="ECO:0000256" key="6">
    <source>
        <dbReference type="ARBA" id="ARBA00023136"/>
    </source>
</evidence>
<protein>
    <submittedName>
        <fullName evidence="12">Chloride channel protein</fullName>
    </submittedName>
</protein>
<keyword evidence="4 11" id="KW-1133">Transmembrane helix</keyword>
<dbReference type="InterPro" id="IPR050368">
    <property type="entry name" value="ClC-type_chloride_channel"/>
</dbReference>
<keyword evidence="5" id="KW-0406">Ion transport</keyword>
<keyword evidence="3 11" id="KW-0812">Transmembrane</keyword>
<keyword evidence="6 11" id="KW-0472">Membrane</keyword>
<dbReference type="InterPro" id="IPR001807">
    <property type="entry name" value="ClC"/>
</dbReference>